<feature type="transmembrane region" description="Helical" evidence="2">
    <location>
        <begin position="58"/>
        <end position="83"/>
    </location>
</feature>
<name>A0A2H0UGP2_9BACT</name>
<comment type="caution">
    <text evidence="3">The sequence shown here is derived from an EMBL/GenBank/DDBJ whole genome shotgun (WGS) entry which is preliminary data.</text>
</comment>
<gene>
    <name evidence="3" type="ORF">COU15_00335</name>
</gene>
<evidence type="ECO:0008006" key="5">
    <source>
        <dbReference type="Google" id="ProtNLM"/>
    </source>
</evidence>
<sequence length="427" mass="45919">MMNQRRSIQDIVPPARSKPIRPPLRKEAPADEDASEPPTTPPEKTMPRSSNKPPRRTLIVLLGIAGVVLIVLGGLFAGASAIFHRAEVTVAVKSFPIAIADSFEASPNGESLSFSNQIKTETMSTVVPRSGTETVEERASGTITVLNNHSTGSQRLITNTRFESPDGLIYRVRAPVIIPGYTMKDGVKVPGQVTATVYADEPGEAYNIGASTFTIPGLKESGQDDMFAEITAKSDAPISGGFVGEKAIIAQSTRDVAIEQLRNDLDRQVRALLIESTPEGLIVLPDSITVTFLNLPDVPEGNGARVSVQATATAPTIAESQLAQLIARENGLSYDGELRFSDANTLTLAITESENEGNVILTISGEGSVVGYFDHDALLRDMAGKDRRNVSFILSTYPAIDDMKISVYPFWRGVLPKSTDRISLKVQ</sequence>
<keyword evidence="2" id="KW-0812">Transmembrane</keyword>
<proteinExistence type="predicted"/>
<evidence type="ECO:0000256" key="1">
    <source>
        <dbReference type="SAM" id="MobiDB-lite"/>
    </source>
</evidence>
<reference evidence="4" key="1">
    <citation type="submission" date="2017-09" db="EMBL/GenBank/DDBJ databases">
        <title>Depth-based differentiation of microbial function through sediment-hosted aquifers and enrichment of novel symbionts in the deep terrestrial subsurface.</title>
        <authorList>
            <person name="Probst A.J."/>
            <person name="Ladd B."/>
            <person name="Jarett J.K."/>
            <person name="Geller-Mcgrath D.E."/>
            <person name="Sieber C.M.K."/>
            <person name="Emerson J.B."/>
            <person name="Anantharaman K."/>
            <person name="Thomas B.C."/>
            <person name="Malmstrom R."/>
            <person name="Stieglmeier M."/>
            <person name="Klingl A."/>
            <person name="Woyke T."/>
            <person name="Ryan C.M."/>
            <person name="Banfield J.F."/>
        </authorList>
    </citation>
    <scope>NUCLEOTIDE SEQUENCE [LARGE SCALE GENOMIC DNA]</scope>
</reference>
<organism evidence="3 4">
    <name type="scientific">Candidatus Kaiserbacteria bacterium CG10_big_fil_rev_8_21_14_0_10_45_20</name>
    <dbReference type="NCBI Taxonomy" id="1974607"/>
    <lineage>
        <taxon>Bacteria</taxon>
        <taxon>Candidatus Kaiseribacteriota</taxon>
    </lineage>
</organism>
<keyword evidence="2" id="KW-1133">Transmembrane helix</keyword>
<keyword evidence="2" id="KW-0472">Membrane</keyword>
<feature type="region of interest" description="Disordered" evidence="1">
    <location>
        <begin position="1"/>
        <end position="53"/>
    </location>
</feature>
<protein>
    <recommendedName>
        <fullName evidence="5">Baseplate protein J-like domain-containing protein</fullName>
    </recommendedName>
</protein>
<accession>A0A2H0UGP2</accession>
<evidence type="ECO:0000313" key="3">
    <source>
        <dbReference type="EMBL" id="PIR85530.1"/>
    </source>
</evidence>
<dbReference type="Proteomes" id="UP000229315">
    <property type="component" value="Unassembled WGS sequence"/>
</dbReference>
<evidence type="ECO:0000256" key="2">
    <source>
        <dbReference type="SAM" id="Phobius"/>
    </source>
</evidence>
<dbReference type="EMBL" id="PFBH01000001">
    <property type="protein sequence ID" value="PIR85530.1"/>
    <property type="molecule type" value="Genomic_DNA"/>
</dbReference>
<dbReference type="AlphaFoldDB" id="A0A2H0UGP2"/>
<evidence type="ECO:0000313" key="4">
    <source>
        <dbReference type="Proteomes" id="UP000229315"/>
    </source>
</evidence>